<evidence type="ECO:0000256" key="2">
    <source>
        <dbReference type="ARBA" id="ARBA00022670"/>
    </source>
</evidence>
<gene>
    <name evidence="5" type="ORF">CYMTET_46063</name>
</gene>
<dbReference type="AlphaFoldDB" id="A0AAE0BY80"/>
<keyword evidence="6" id="KW-1185">Reference proteome</keyword>
<dbReference type="Proteomes" id="UP001190700">
    <property type="component" value="Unassembled WGS sequence"/>
</dbReference>
<proteinExistence type="inferred from homology"/>
<keyword evidence="4" id="KW-0720">Serine protease</keyword>
<dbReference type="InterPro" id="IPR005320">
    <property type="entry name" value="Peptidase_S51"/>
</dbReference>
<dbReference type="CDD" id="cd03129">
    <property type="entry name" value="GAT1_Peptidase_E_like"/>
    <property type="match status" value="1"/>
</dbReference>
<evidence type="ECO:0000313" key="5">
    <source>
        <dbReference type="EMBL" id="KAK3244319.1"/>
    </source>
</evidence>
<keyword evidence="2" id="KW-0645">Protease</keyword>
<keyword evidence="3" id="KW-0378">Hydrolase</keyword>
<dbReference type="InterPro" id="IPR029062">
    <property type="entry name" value="Class_I_gatase-like"/>
</dbReference>
<dbReference type="Pfam" id="PF03575">
    <property type="entry name" value="Peptidase_S51"/>
    <property type="match status" value="1"/>
</dbReference>
<organism evidence="5 6">
    <name type="scientific">Cymbomonas tetramitiformis</name>
    <dbReference type="NCBI Taxonomy" id="36881"/>
    <lineage>
        <taxon>Eukaryota</taxon>
        <taxon>Viridiplantae</taxon>
        <taxon>Chlorophyta</taxon>
        <taxon>Pyramimonadophyceae</taxon>
        <taxon>Pyramimonadales</taxon>
        <taxon>Pyramimonadaceae</taxon>
        <taxon>Cymbomonas</taxon>
    </lineage>
</organism>
<evidence type="ECO:0000256" key="3">
    <source>
        <dbReference type="ARBA" id="ARBA00022801"/>
    </source>
</evidence>
<protein>
    <submittedName>
        <fullName evidence="5">Uncharacterized protein</fullName>
    </submittedName>
</protein>
<accession>A0AAE0BY80</accession>
<dbReference type="PANTHER" id="PTHR20842:SF0">
    <property type="entry name" value="ALPHA-ASPARTYL DIPEPTIDASE"/>
    <property type="match status" value="1"/>
</dbReference>
<comment type="caution">
    <text evidence="5">The sequence shown here is derived from an EMBL/GenBank/DDBJ whole genome shotgun (WGS) entry which is preliminary data.</text>
</comment>
<evidence type="ECO:0000313" key="6">
    <source>
        <dbReference type="Proteomes" id="UP001190700"/>
    </source>
</evidence>
<comment type="similarity">
    <text evidence="1">Belongs to the peptidase S51 family.</text>
</comment>
<evidence type="ECO:0000256" key="4">
    <source>
        <dbReference type="ARBA" id="ARBA00022825"/>
    </source>
</evidence>
<dbReference type="GO" id="GO:0006508">
    <property type="term" value="P:proteolysis"/>
    <property type="evidence" value="ECO:0007669"/>
    <property type="project" value="UniProtKB-KW"/>
</dbReference>
<reference evidence="5 6" key="1">
    <citation type="journal article" date="2015" name="Genome Biol. Evol.">
        <title>Comparative Genomics of a Bacterivorous Green Alga Reveals Evolutionary Causalities and Consequences of Phago-Mixotrophic Mode of Nutrition.</title>
        <authorList>
            <person name="Burns J.A."/>
            <person name="Paasch A."/>
            <person name="Narechania A."/>
            <person name="Kim E."/>
        </authorList>
    </citation>
    <scope>NUCLEOTIDE SEQUENCE [LARGE SCALE GENOMIC DNA]</scope>
    <source>
        <strain evidence="5 6">PLY_AMNH</strain>
    </source>
</reference>
<dbReference type="EMBL" id="LGRX02031973">
    <property type="protein sequence ID" value="KAK3244319.1"/>
    <property type="molecule type" value="Genomic_DNA"/>
</dbReference>
<dbReference type="GO" id="GO:0008236">
    <property type="term" value="F:serine-type peptidase activity"/>
    <property type="evidence" value="ECO:0007669"/>
    <property type="project" value="UniProtKB-KW"/>
</dbReference>
<sequence length="433" mass="44855">MASDHCLNTSKALGAVIDFGVERPRAARCIVHSGRCLTSKTCGIMKHVSLQTPCRRATCDEMISSKVFEVDDASVVPSPGTQGFALGSPVTFHPASAREGTKAAEDSTATIAISKDKNATFRNCTDVNRNVPIAGPADSCAHPARRSAITKSAEPDATVFVTADSNSLMCGHWWVDEVGAAVERSLGAGRARAAVYLGASNGDEPVFFEMFVFAAQRLGFTAQQCHHVKAASTPADVAFIANQAALVLLAGGDTHVAWTSACQSGIDGAIRRAADAGAVLVGVSAGAIQLGTHGYGDPEEGYDGPPYQTLGLLPFVVGAHQEEEGWAGLHAALASINAGGLRGAGIPTGLALPFGSGVGARGDGTWCIAPKSQHCQRAPLLVFPPSICPPPGIGTTRAENGFSSLALEYNSSYRLVMSDVEAVAPLSLVRLME</sequence>
<evidence type="ECO:0000256" key="1">
    <source>
        <dbReference type="ARBA" id="ARBA00006534"/>
    </source>
</evidence>
<dbReference type="Gene3D" id="3.40.50.880">
    <property type="match status" value="1"/>
</dbReference>
<name>A0AAE0BY80_9CHLO</name>
<dbReference type="SUPFAM" id="SSF52317">
    <property type="entry name" value="Class I glutamine amidotransferase-like"/>
    <property type="match status" value="1"/>
</dbReference>
<dbReference type="PANTHER" id="PTHR20842">
    <property type="entry name" value="PROTEASE S51 ALPHA-ASPARTYL DIPEPTIDASE"/>
    <property type="match status" value="1"/>
</dbReference>